<evidence type="ECO:0000256" key="6">
    <source>
        <dbReference type="PIRSR" id="PIRSR037217-1"/>
    </source>
</evidence>
<feature type="binding site" evidence="7">
    <location>
        <position position="248"/>
    </location>
    <ligand>
        <name>Zn(2+)</name>
        <dbReference type="ChEBI" id="CHEBI:29105"/>
        <label>2</label>
    </ligand>
</feature>
<evidence type="ECO:0000256" key="7">
    <source>
        <dbReference type="PIRSR" id="PIRSR037217-2"/>
    </source>
</evidence>
<dbReference type="InterPro" id="IPR011650">
    <property type="entry name" value="Peptidase_M20_dimer"/>
</dbReference>
<dbReference type="Gene3D" id="1.10.150.900">
    <property type="match status" value="1"/>
</dbReference>
<evidence type="ECO:0000256" key="2">
    <source>
        <dbReference type="ARBA" id="ARBA00022670"/>
    </source>
</evidence>
<keyword evidence="5 7" id="KW-0862">Zinc</keyword>
<dbReference type="InterPro" id="IPR002933">
    <property type="entry name" value="Peptidase_M20"/>
</dbReference>
<evidence type="ECO:0000259" key="9">
    <source>
        <dbReference type="Pfam" id="PF07687"/>
    </source>
</evidence>
<feature type="active site" evidence="6">
    <location>
        <position position="153"/>
    </location>
</feature>
<dbReference type="InterPro" id="IPR017141">
    <property type="entry name" value="Pept_M20_carboxypep"/>
</dbReference>
<dbReference type="GO" id="GO:0051603">
    <property type="term" value="P:proteolysis involved in protein catabolic process"/>
    <property type="evidence" value="ECO:0007669"/>
    <property type="project" value="TreeGrafter"/>
</dbReference>
<dbReference type="PANTHER" id="PTHR45962">
    <property type="entry name" value="N-FATTY-ACYL-AMINO ACID SYNTHASE/HYDROLASE PM20D1"/>
    <property type="match status" value="1"/>
</dbReference>
<feature type="signal peptide" evidence="8">
    <location>
        <begin position="1"/>
        <end position="21"/>
    </location>
</feature>
<evidence type="ECO:0000256" key="1">
    <source>
        <dbReference type="ARBA" id="ARBA00006247"/>
    </source>
</evidence>
<keyword evidence="4" id="KW-0378">Hydrolase</keyword>
<evidence type="ECO:0000313" key="10">
    <source>
        <dbReference type="EMBL" id="TDZ31588.1"/>
    </source>
</evidence>
<evidence type="ECO:0000313" key="11">
    <source>
        <dbReference type="Proteomes" id="UP000295083"/>
    </source>
</evidence>
<gene>
    <name evidence="10" type="ORF">C8035_v001491</name>
</gene>
<dbReference type="PIRSF" id="PIRSF037217">
    <property type="entry name" value="Carboxypeptidase_S"/>
    <property type="match status" value="1"/>
</dbReference>
<dbReference type="GO" id="GO:0004181">
    <property type="term" value="F:metallocarboxypeptidase activity"/>
    <property type="evidence" value="ECO:0007669"/>
    <property type="project" value="InterPro"/>
</dbReference>
<dbReference type="InterPro" id="IPR036264">
    <property type="entry name" value="Bact_exopeptidase_dim_dom"/>
</dbReference>
<feature type="active site" description="Proton acceptor" evidence="6">
    <location>
        <position position="219"/>
    </location>
</feature>
<dbReference type="SUPFAM" id="SSF53187">
    <property type="entry name" value="Zn-dependent exopeptidases"/>
    <property type="match status" value="1"/>
</dbReference>
<dbReference type="PANTHER" id="PTHR45962:SF1">
    <property type="entry name" value="N-FATTY-ACYL-AMINO ACID SYNTHASE_HYDROLASE PM20D1"/>
    <property type="match status" value="1"/>
</dbReference>
<keyword evidence="11" id="KW-1185">Reference proteome</keyword>
<dbReference type="InterPro" id="IPR047177">
    <property type="entry name" value="Pept_M20A"/>
</dbReference>
<comment type="similarity">
    <text evidence="1">Belongs to the peptidase M20A family.</text>
</comment>
<dbReference type="AlphaFoldDB" id="A0A4R8Q0Y3"/>
<keyword evidence="8" id="KW-0732">Signal</keyword>
<feature type="binding site" evidence="7">
    <location>
        <position position="184"/>
    </location>
    <ligand>
        <name>Zn(2+)</name>
        <dbReference type="ChEBI" id="CHEBI:29105"/>
        <label>1</label>
    </ligand>
</feature>
<name>A0A4R8Q0Y3_9PEZI</name>
<proteinExistence type="inferred from homology"/>
<keyword evidence="3 7" id="KW-0479">Metal-binding</keyword>
<dbReference type="EMBL" id="QAPG01000100">
    <property type="protein sequence ID" value="TDZ31588.1"/>
    <property type="molecule type" value="Genomic_DNA"/>
</dbReference>
<feature type="domain" description="Peptidase M20 dimerisation" evidence="9">
    <location>
        <begin position="269"/>
        <end position="406"/>
    </location>
</feature>
<feature type="binding site" evidence="7">
    <location>
        <position position="184"/>
    </location>
    <ligand>
        <name>Zn(2+)</name>
        <dbReference type="ChEBI" id="CHEBI:29105"/>
        <label>2</label>
    </ligand>
</feature>
<dbReference type="GO" id="GO:0046872">
    <property type="term" value="F:metal ion binding"/>
    <property type="evidence" value="ECO:0007669"/>
    <property type="project" value="UniProtKB-KW"/>
</dbReference>
<evidence type="ECO:0000256" key="3">
    <source>
        <dbReference type="ARBA" id="ARBA00022723"/>
    </source>
</evidence>
<keyword evidence="2" id="KW-0645">Protease</keyword>
<dbReference type="Proteomes" id="UP000295083">
    <property type="component" value="Unassembled WGS sequence"/>
</dbReference>
<feature type="binding site" evidence="7">
    <location>
        <position position="530"/>
    </location>
    <ligand>
        <name>Zn(2+)</name>
        <dbReference type="ChEBI" id="CHEBI:29105"/>
        <label>1</label>
    </ligand>
</feature>
<dbReference type="GO" id="GO:0000328">
    <property type="term" value="C:fungal-type vacuole lumen"/>
    <property type="evidence" value="ECO:0007669"/>
    <property type="project" value="TreeGrafter"/>
</dbReference>
<dbReference type="Gene3D" id="3.40.630.10">
    <property type="entry name" value="Zn peptidases"/>
    <property type="match status" value="1"/>
</dbReference>
<reference evidence="10 11" key="1">
    <citation type="submission" date="2018-11" db="EMBL/GenBank/DDBJ databases">
        <title>Genome sequence and assembly of Colletotrichum spinosum.</title>
        <authorList>
            <person name="Gan P."/>
            <person name="Shirasu K."/>
        </authorList>
    </citation>
    <scope>NUCLEOTIDE SEQUENCE [LARGE SCALE GENOMIC DNA]</scope>
    <source>
        <strain evidence="10 11">CBS 515.97</strain>
    </source>
</reference>
<evidence type="ECO:0000256" key="5">
    <source>
        <dbReference type="ARBA" id="ARBA00022833"/>
    </source>
</evidence>
<feature type="chain" id="PRO_5020323351" evidence="8">
    <location>
        <begin position="22"/>
        <end position="561"/>
    </location>
</feature>
<dbReference type="SUPFAM" id="SSF55031">
    <property type="entry name" value="Bacterial exopeptidase dimerisation domain"/>
    <property type="match status" value="1"/>
</dbReference>
<evidence type="ECO:0000256" key="4">
    <source>
        <dbReference type="ARBA" id="ARBA00022801"/>
    </source>
</evidence>
<dbReference type="Pfam" id="PF01546">
    <property type="entry name" value="Peptidase_M20"/>
    <property type="match status" value="1"/>
</dbReference>
<feature type="binding site" evidence="7">
    <location>
        <position position="220"/>
    </location>
    <ligand>
        <name>Zn(2+)</name>
        <dbReference type="ChEBI" id="CHEBI:29105"/>
        <label>1</label>
    </ligand>
</feature>
<dbReference type="Pfam" id="PF07687">
    <property type="entry name" value="M20_dimer"/>
    <property type="match status" value="1"/>
</dbReference>
<feature type="binding site" evidence="7">
    <location>
        <position position="151"/>
    </location>
    <ligand>
        <name>Zn(2+)</name>
        <dbReference type="ChEBI" id="CHEBI:29105"/>
        <label>2</label>
    </ligand>
</feature>
<keyword evidence="10" id="KW-0121">Carboxypeptidase</keyword>
<protein>
    <submittedName>
        <fullName evidence="10">Putative carboxypeptidase</fullName>
    </submittedName>
</protein>
<dbReference type="CDD" id="cd05674">
    <property type="entry name" value="M20_yscS"/>
    <property type="match status" value="1"/>
</dbReference>
<comment type="caution">
    <text evidence="10">The sequence shown here is derived from an EMBL/GenBank/DDBJ whole genome shotgun (WGS) entry which is preliminary data.</text>
</comment>
<evidence type="ECO:0000256" key="8">
    <source>
        <dbReference type="SAM" id="SignalP"/>
    </source>
</evidence>
<dbReference type="Gene3D" id="3.30.70.360">
    <property type="match status" value="1"/>
</dbReference>
<sequence length="561" mass="59720">MRTFASLTLLAALPFASGLAASPFDEQVPLGSSVSQGRDDDALACNLPPVLEPRDDGLPSGKSVFSGTAALERQVRRHQAVIRVPSVCYDDLGDFETDERWLPFHRLHDVLRETYPVLHKRSSLAKVNTFGLVYTLHGTDPALKPALLTAHQDVVPVADASSWTHPPFDGVFDGTWIWGRGAADDKASLTAILSAAETLLSNRSWTPRRTLVFAFGFDEECSGVRGAGLIAEHLLALHGAGGFALVLDEGSAGLQVVDAARYALVGVQEKGQLNVEFGLRVRGGHSSNPPAHTGIGVAADIVAALEAHAYEPRVTPASPAYGHLACQLAHSPASEPALFERLRAGDLVGLAAGLAARDAGSRILITSAAAADTIRGGVKINALPEAVTLGVNFRIAPQDTVAGMQRGILEDIRGVVAKHGLQVVAFQGDEGFEASGPGLSAGGEADWNGTLTLTAKEREKFPATPVSPTSGPAWDVLAGTIRHSMGDEGKLVVPVGEMVMGNTDTRHYLDLSQNIYRWLPVFPGDMQDFHATNERFRAEADLRMAAFYYDLIRNLDAADLE</sequence>
<organism evidence="10 11">
    <name type="scientific">Colletotrichum spinosum</name>
    <dbReference type="NCBI Taxonomy" id="1347390"/>
    <lineage>
        <taxon>Eukaryota</taxon>
        <taxon>Fungi</taxon>
        <taxon>Dikarya</taxon>
        <taxon>Ascomycota</taxon>
        <taxon>Pezizomycotina</taxon>
        <taxon>Sordariomycetes</taxon>
        <taxon>Hypocreomycetidae</taxon>
        <taxon>Glomerellales</taxon>
        <taxon>Glomerellaceae</taxon>
        <taxon>Colletotrichum</taxon>
        <taxon>Colletotrichum orbiculare species complex</taxon>
    </lineage>
</organism>
<accession>A0A4R8Q0Y3</accession>